<protein>
    <submittedName>
        <fullName evidence="1">Uncharacterized protein</fullName>
    </submittedName>
</protein>
<organism evidence="1 2">
    <name type="scientific">Streptomyces glomeratus</name>
    <dbReference type="NCBI Taxonomy" id="284452"/>
    <lineage>
        <taxon>Bacteria</taxon>
        <taxon>Bacillati</taxon>
        <taxon>Actinomycetota</taxon>
        <taxon>Actinomycetes</taxon>
        <taxon>Kitasatosporales</taxon>
        <taxon>Streptomycetaceae</taxon>
        <taxon>Streptomyces</taxon>
    </lineage>
</organism>
<keyword evidence="2" id="KW-1185">Reference proteome</keyword>
<comment type="caution">
    <text evidence="1">The sequence shown here is derived from an EMBL/GenBank/DDBJ whole genome shotgun (WGS) entry which is preliminary data.</text>
</comment>
<evidence type="ECO:0000313" key="2">
    <source>
        <dbReference type="Proteomes" id="UP001501532"/>
    </source>
</evidence>
<accession>A0ABP6M5B2</accession>
<reference evidence="2" key="1">
    <citation type="journal article" date="2019" name="Int. J. Syst. Evol. Microbiol.">
        <title>The Global Catalogue of Microorganisms (GCM) 10K type strain sequencing project: providing services to taxonomists for standard genome sequencing and annotation.</title>
        <authorList>
            <consortium name="The Broad Institute Genomics Platform"/>
            <consortium name="The Broad Institute Genome Sequencing Center for Infectious Disease"/>
            <person name="Wu L."/>
            <person name="Ma J."/>
        </authorList>
    </citation>
    <scope>NUCLEOTIDE SEQUENCE [LARGE SCALE GENOMIC DNA]</scope>
    <source>
        <strain evidence="2">JCM 9091</strain>
    </source>
</reference>
<gene>
    <name evidence="1" type="ORF">GCM10010448_70030</name>
</gene>
<name>A0ABP6M5B2_9ACTN</name>
<evidence type="ECO:0000313" key="1">
    <source>
        <dbReference type="EMBL" id="GAA3078142.1"/>
    </source>
</evidence>
<proteinExistence type="predicted"/>
<dbReference type="EMBL" id="BAAAUF010000106">
    <property type="protein sequence ID" value="GAA3078142.1"/>
    <property type="molecule type" value="Genomic_DNA"/>
</dbReference>
<dbReference type="Proteomes" id="UP001501532">
    <property type="component" value="Unassembled WGS sequence"/>
</dbReference>
<sequence length="76" mass="8153">MLVAAWADVFAVSGPAATAAAMTMATGLVAGRLIARFGVRKADIEAGFLSRYRAVPPWAPQPCAFWRPVRTRSIPH</sequence>